<evidence type="ECO:0000256" key="3">
    <source>
        <dbReference type="ARBA" id="ARBA00023125"/>
    </source>
</evidence>
<dbReference type="eggNOG" id="COG0583">
    <property type="taxonomic scope" value="Bacteria"/>
</dbReference>
<dbReference type="Gene3D" id="3.40.190.10">
    <property type="entry name" value="Periplasmic binding protein-like II"/>
    <property type="match status" value="2"/>
</dbReference>
<evidence type="ECO:0000256" key="4">
    <source>
        <dbReference type="ARBA" id="ARBA00023163"/>
    </source>
</evidence>
<dbReference type="EMBL" id="JH636049">
    <property type="protein sequence ID" value="EID52732.1"/>
    <property type="molecule type" value="Genomic_DNA"/>
</dbReference>
<dbReference type="InterPro" id="IPR000847">
    <property type="entry name" value="LysR_HTH_N"/>
</dbReference>
<keyword evidence="2" id="KW-0805">Transcription regulation</keyword>
<dbReference type="SUPFAM" id="SSF46785">
    <property type="entry name" value="Winged helix' DNA-binding domain"/>
    <property type="match status" value="1"/>
</dbReference>
<dbReference type="SUPFAM" id="SSF53850">
    <property type="entry name" value="Periplasmic binding protein-like II"/>
    <property type="match status" value="1"/>
</dbReference>
<keyword evidence="4" id="KW-0804">Transcription</keyword>
<dbReference type="HOGENOM" id="CLU_039613_6_1_11"/>
<dbReference type="PRINTS" id="PR00039">
    <property type="entry name" value="HTHLYSR"/>
</dbReference>
<dbReference type="PANTHER" id="PTHR30126">
    <property type="entry name" value="HTH-TYPE TRANSCRIPTIONAL REGULATOR"/>
    <property type="match status" value="1"/>
</dbReference>
<protein>
    <submittedName>
        <fullName evidence="6">Transcriptional regulator</fullName>
    </submittedName>
</protein>
<evidence type="ECO:0000256" key="2">
    <source>
        <dbReference type="ARBA" id="ARBA00023015"/>
    </source>
</evidence>
<dbReference type="Pfam" id="PF00126">
    <property type="entry name" value="HTH_1"/>
    <property type="match status" value="1"/>
</dbReference>
<dbReference type="OrthoDB" id="9808620at2"/>
<name>I0UXX9_9PSEU</name>
<keyword evidence="7" id="KW-1185">Reference proteome</keyword>
<comment type="similarity">
    <text evidence="1">Belongs to the LysR transcriptional regulatory family.</text>
</comment>
<proteinExistence type="inferred from homology"/>
<organism evidence="6 7">
    <name type="scientific">Saccharomonospora xinjiangensis XJ-54</name>
    <dbReference type="NCBI Taxonomy" id="882086"/>
    <lineage>
        <taxon>Bacteria</taxon>
        <taxon>Bacillati</taxon>
        <taxon>Actinomycetota</taxon>
        <taxon>Actinomycetes</taxon>
        <taxon>Pseudonocardiales</taxon>
        <taxon>Pseudonocardiaceae</taxon>
        <taxon>Saccharomonospora</taxon>
    </lineage>
</organism>
<evidence type="ECO:0000256" key="1">
    <source>
        <dbReference type="ARBA" id="ARBA00009437"/>
    </source>
</evidence>
<dbReference type="Proteomes" id="UP000004691">
    <property type="component" value="Unassembled WGS sequence"/>
</dbReference>
<dbReference type="PROSITE" id="PS50931">
    <property type="entry name" value="HTH_LYSR"/>
    <property type="match status" value="1"/>
</dbReference>
<dbReference type="PANTHER" id="PTHR30126:SF39">
    <property type="entry name" value="HTH-TYPE TRANSCRIPTIONAL REGULATOR CYSL"/>
    <property type="match status" value="1"/>
</dbReference>
<dbReference type="STRING" id="882086.SacxiDRAFT_0456"/>
<evidence type="ECO:0000259" key="5">
    <source>
        <dbReference type="PROSITE" id="PS50931"/>
    </source>
</evidence>
<dbReference type="GO" id="GO:0000976">
    <property type="term" value="F:transcription cis-regulatory region binding"/>
    <property type="evidence" value="ECO:0007669"/>
    <property type="project" value="TreeGrafter"/>
</dbReference>
<sequence>MPSLSDLDALRLLLLVRDRGSLTAAAAELGISQPAASKRMSALERRWKITLLDRTRRGSALTPAGTLVCGLAQRVLDEVRALEDGVASLRHDYTANLVVAASLTVAEHLLPAWLGELRRENPGLHVGLEVTNSAHVCELVEAKTADLGFVETPRPRRGLRYRTVARDRLVLAVRPDHGWAGRRRPVGPHELARTPLVSRERGSGTRDTVEQAMAAHGATLAPPLLELGSSEAVRSAVIAGAGPALVSELVVAGALARGVLVEVPTIGLELGRNLRAVWRTGTRPTRDAARLLAIAVRDHVPAPPR</sequence>
<dbReference type="GO" id="GO:0003700">
    <property type="term" value="F:DNA-binding transcription factor activity"/>
    <property type="evidence" value="ECO:0007669"/>
    <property type="project" value="InterPro"/>
</dbReference>
<dbReference type="InterPro" id="IPR005119">
    <property type="entry name" value="LysR_subst-bd"/>
</dbReference>
<feature type="domain" description="HTH lysR-type" evidence="5">
    <location>
        <begin position="1"/>
        <end position="62"/>
    </location>
</feature>
<dbReference type="Pfam" id="PF03466">
    <property type="entry name" value="LysR_substrate"/>
    <property type="match status" value="1"/>
</dbReference>
<dbReference type="InterPro" id="IPR036390">
    <property type="entry name" value="WH_DNA-bd_sf"/>
</dbReference>
<dbReference type="AlphaFoldDB" id="I0UXX9"/>
<evidence type="ECO:0000313" key="7">
    <source>
        <dbReference type="Proteomes" id="UP000004691"/>
    </source>
</evidence>
<reference evidence="6 7" key="1">
    <citation type="submission" date="2012-01" db="EMBL/GenBank/DDBJ databases">
        <title>Improved High-Quality Draft sequence of Saccharomonospora xinjiangensis XJ-54.</title>
        <authorList>
            <consortium name="US DOE Joint Genome Institute"/>
            <person name="Lucas S."/>
            <person name="Han J."/>
            <person name="Lapidus A."/>
            <person name="Cheng J.-F."/>
            <person name="Goodwin L."/>
            <person name="Pitluck S."/>
            <person name="Peters L."/>
            <person name="Mikhailova N."/>
            <person name="Teshima H."/>
            <person name="Detter J.C."/>
            <person name="Han C."/>
            <person name="Tapia R."/>
            <person name="Land M."/>
            <person name="Hauser L."/>
            <person name="Kyrpides N."/>
            <person name="Ivanova N."/>
            <person name="Pagani I."/>
            <person name="Brambilla E.-M."/>
            <person name="Klenk H.-P."/>
            <person name="Woyke T."/>
        </authorList>
    </citation>
    <scope>NUCLEOTIDE SEQUENCE [LARGE SCALE GENOMIC DNA]</scope>
    <source>
        <strain evidence="6 7">XJ-54</strain>
    </source>
</reference>
<dbReference type="RefSeq" id="WP_006236835.1">
    <property type="nucleotide sequence ID" value="NZ_JH636049.1"/>
</dbReference>
<keyword evidence="3" id="KW-0238">DNA-binding</keyword>
<evidence type="ECO:0000313" key="6">
    <source>
        <dbReference type="EMBL" id="EID52732.1"/>
    </source>
</evidence>
<gene>
    <name evidence="6" type="ORF">SacxiDRAFT_0456</name>
</gene>
<dbReference type="Gene3D" id="1.10.10.10">
    <property type="entry name" value="Winged helix-like DNA-binding domain superfamily/Winged helix DNA-binding domain"/>
    <property type="match status" value="1"/>
</dbReference>
<dbReference type="InterPro" id="IPR036388">
    <property type="entry name" value="WH-like_DNA-bd_sf"/>
</dbReference>
<accession>I0UXX9</accession>